<dbReference type="Pfam" id="PF01098">
    <property type="entry name" value="FTSW_RODA_SPOVE"/>
    <property type="match status" value="1"/>
</dbReference>
<feature type="transmembrane region" description="Helical" evidence="6">
    <location>
        <begin position="264"/>
        <end position="283"/>
    </location>
</feature>
<sequence>MHVAKYDLGLPVLVLLLLGAGLVTVSSVAMSPNLVDQGIFQKQLLGVALAVVPLALLLWAGRDRIYGAAPYLYVLAVVLLLATFVIGKEVNGQRNWLVLGPLQFQPLELAKLSLIVLLPLVMRGGYQGVRSYFWPLLLFLPVLGLVVKEDFGGGMVLAGMLACMLIVWRIPLWHVLLVVLVIGVAFPTVVYPRLKPYQQSRLTIFVNPYEDPKGAGYHQIQSTIAIGSGGMQGKGYGNGTQTHNGFVYSQHSDFVFASWAEEQGFVGAVALLGIFGALFWRLAGMSSDLTRPQDQLLFAGILGQLGVQTVENIGASLSMLPLTGITLPLVSYGLSSLVSVLVTLGLAYVIYRDRLEQI</sequence>
<evidence type="ECO:0000256" key="3">
    <source>
        <dbReference type="ARBA" id="ARBA00022960"/>
    </source>
</evidence>
<protein>
    <submittedName>
        <fullName evidence="7">Bacterial cell division membrane protein</fullName>
    </submittedName>
</protein>
<gene>
    <name evidence="7" type="ordered locus">Deipe_0537</name>
</gene>
<feature type="transmembrane region" description="Helical" evidence="6">
    <location>
        <begin position="68"/>
        <end position="87"/>
    </location>
</feature>
<evidence type="ECO:0000256" key="5">
    <source>
        <dbReference type="ARBA" id="ARBA00023136"/>
    </source>
</evidence>
<dbReference type="HOGENOM" id="CLU_029243_2_1_0"/>
<proteinExistence type="predicted"/>
<evidence type="ECO:0000313" key="8">
    <source>
        <dbReference type="Proteomes" id="UP000010467"/>
    </source>
</evidence>
<dbReference type="GO" id="GO:0005886">
    <property type="term" value="C:plasma membrane"/>
    <property type="evidence" value="ECO:0007669"/>
    <property type="project" value="TreeGrafter"/>
</dbReference>
<dbReference type="RefSeq" id="WP_015234442.1">
    <property type="nucleotide sequence ID" value="NC_019793.1"/>
</dbReference>
<keyword evidence="8" id="KW-1185">Reference proteome</keyword>
<feature type="transmembrane region" description="Helical" evidence="6">
    <location>
        <begin position="12"/>
        <end position="32"/>
    </location>
</feature>
<keyword evidence="5 6" id="KW-0472">Membrane</keyword>
<name>K9ZZ04_DEIPD</name>
<feature type="transmembrane region" description="Helical" evidence="6">
    <location>
        <begin position="132"/>
        <end position="147"/>
    </location>
</feature>
<evidence type="ECO:0000256" key="4">
    <source>
        <dbReference type="ARBA" id="ARBA00022989"/>
    </source>
</evidence>
<accession>K9ZZ04</accession>
<dbReference type="GO" id="GO:0015648">
    <property type="term" value="F:lipid-linked peptidoglycan transporter activity"/>
    <property type="evidence" value="ECO:0007669"/>
    <property type="project" value="TreeGrafter"/>
</dbReference>
<dbReference type="EMBL" id="CP003382">
    <property type="protein sequence ID" value="AFZ66132.1"/>
    <property type="molecule type" value="Genomic_DNA"/>
</dbReference>
<evidence type="ECO:0000256" key="1">
    <source>
        <dbReference type="ARBA" id="ARBA00004141"/>
    </source>
</evidence>
<dbReference type="Proteomes" id="UP000010467">
    <property type="component" value="Chromosome"/>
</dbReference>
<feature type="transmembrane region" description="Helical" evidence="6">
    <location>
        <begin position="176"/>
        <end position="194"/>
    </location>
</feature>
<evidence type="ECO:0000256" key="6">
    <source>
        <dbReference type="SAM" id="Phobius"/>
    </source>
</evidence>
<dbReference type="KEGG" id="dpd:Deipe_0537"/>
<organism evidence="7 8">
    <name type="scientific">Deinococcus peraridilitoris (strain DSM 19664 / LMG 22246 / CIP 109416 / KR-200)</name>
    <dbReference type="NCBI Taxonomy" id="937777"/>
    <lineage>
        <taxon>Bacteria</taxon>
        <taxon>Thermotogati</taxon>
        <taxon>Deinococcota</taxon>
        <taxon>Deinococci</taxon>
        <taxon>Deinococcales</taxon>
        <taxon>Deinococcaceae</taxon>
        <taxon>Deinococcus</taxon>
    </lineage>
</organism>
<dbReference type="eggNOG" id="COG0772">
    <property type="taxonomic scope" value="Bacteria"/>
</dbReference>
<dbReference type="AlphaFoldDB" id="K9ZZ04"/>
<feature type="transmembrane region" description="Helical" evidence="6">
    <location>
        <begin position="329"/>
        <end position="351"/>
    </location>
</feature>
<dbReference type="STRING" id="937777.Deipe_0537"/>
<keyword evidence="3" id="KW-0133">Cell shape</keyword>
<keyword evidence="2 6" id="KW-0812">Transmembrane</keyword>
<evidence type="ECO:0000256" key="2">
    <source>
        <dbReference type="ARBA" id="ARBA00022692"/>
    </source>
</evidence>
<comment type="subcellular location">
    <subcellularLocation>
        <location evidence="1">Membrane</location>
        <topology evidence="1">Multi-pass membrane protein</topology>
    </subcellularLocation>
</comment>
<evidence type="ECO:0000313" key="7">
    <source>
        <dbReference type="EMBL" id="AFZ66132.1"/>
    </source>
</evidence>
<dbReference type="GO" id="GO:0032153">
    <property type="term" value="C:cell division site"/>
    <property type="evidence" value="ECO:0007669"/>
    <property type="project" value="TreeGrafter"/>
</dbReference>
<dbReference type="InterPro" id="IPR001182">
    <property type="entry name" value="FtsW/RodA"/>
</dbReference>
<keyword evidence="7" id="KW-0132">Cell division</keyword>
<reference evidence="8" key="1">
    <citation type="submission" date="2012-03" db="EMBL/GenBank/DDBJ databases">
        <title>Complete sequence of chromosome of Deinococcus peraridilitoris DSM 19664.</title>
        <authorList>
            <person name="Lucas S."/>
            <person name="Copeland A."/>
            <person name="Lapidus A."/>
            <person name="Glavina del Rio T."/>
            <person name="Dalin E."/>
            <person name="Tice H."/>
            <person name="Bruce D."/>
            <person name="Goodwin L."/>
            <person name="Pitluck S."/>
            <person name="Peters L."/>
            <person name="Mikhailova N."/>
            <person name="Lu M."/>
            <person name="Kyrpides N."/>
            <person name="Mavromatis K."/>
            <person name="Ivanova N."/>
            <person name="Brettin T."/>
            <person name="Detter J.C."/>
            <person name="Han C."/>
            <person name="Larimer F."/>
            <person name="Land M."/>
            <person name="Hauser L."/>
            <person name="Markowitz V."/>
            <person name="Cheng J.-F."/>
            <person name="Hugenholtz P."/>
            <person name="Woyke T."/>
            <person name="Wu D."/>
            <person name="Pukall R."/>
            <person name="Steenblock K."/>
            <person name="Brambilla E."/>
            <person name="Klenk H.-P."/>
            <person name="Eisen J.A."/>
        </authorList>
    </citation>
    <scope>NUCLEOTIDE SEQUENCE [LARGE SCALE GENOMIC DNA]</scope>
    <source>
        <strain evidence="8">DSM 19664 / LMG 22246 / CIP 109416 / KR-200</strain>
    </source>
</reference>
<dbReference type="PATRIC" id="fig|937777.3.peg.540"/>
<dbReference type="GO" id="GO:0051301">
    <property type="term" value="P:cell division"/>
    <property type="evidence" value="ECO:0007669"/>
    <property type="project" value="UniProtKB-KW"/>
</dbReference>
<keyword evidence="7" id="KW-0131">Cell cycle</keyword>
<dbReference type="PANTHER" id="PTHR30474">
    <property type="entry name" value="CELL CYCLE PROTEIN"/>
    <property type="match status" value="1"/>
</dbReference>
<feature type="transmembrane region" description="Helical" evidence="6">
    <location>
        <begin position="108"/>
        <end position="126"/>
    </location>
</feature>
<dbReference type="GO" id="GO:0008360">
    <property type="term" value="P:regulation of cell shape"/>
    <property type="evidence" value="ECO:0007669"/>
    <property type="project" value="UniProtKB-KW"/>
</dbReference>
<feature type="transmembrane region" description="Helical" evidence="6">
    <location>
        <begin position="44"/>
        <end position="62"/>
    </location>
</feature>
<keyword evidence="4 6" id="KW-1133">Transmembrane helix</keyword>